<gene>
    <name evidence="2" type="ORF">ACFFFR_07510</name>
</gene>
<name>A0ABV6PBL6_9MICC</name>
<dbReference type="RefSeq" id="WP_377459229.1">
    <property type="nucleotide sequence ID" value="NZ_JBHLUB010000029.1"/>
</dbReference>
<dbReference type="InterPro" id="IPR036812">
    <property type="entry name" value="NAD(P)_OxRdtase_dom_sf"/>
</dbReference>
<sequence>MRTVELVPGHELPAIGLGTWRYGESPQLRSQEIAAIHAALESGPRVIDTAEMYGSGASEEVIGEALSTTGNAENAFVVSKVLPYNASAAGTVAAAEASLQRLGLERLDLFLLHWRGGHPFAETIAGMEQLVDAGKIGAWGVSNLDNQDMAELLAADGGSAVATNQILYNPTRRGPELDLLPFLADADISAMAYSPVEEGRLMSEPGYGIFEELADKYEVPAATIALAWVIRSGNVLAIPMSRNPEHIQANIAAEAVELAAADLQAIDRHFPAPSSPIPLQMI</sequence>
<evidence type="ECO:0000259" key="1">
    <source>
        <dbReference type="Pfam" id="PF00248"/>
    </source>
</evidence>
<dbReference type="Proteomes" id="UP001589862">
    <property type="component" value="Unassembled WGS sequence"/>
</dbReference>
<dbReference type="InterPro" id="IPR023210">
    <property type="entry name" value="NADP_OxRdtase_dom"/>
</dbReference>
<keyword evidence="3" id="KW-1185">Reference proteome</keyword>
<dbReference type="Gene3D" id="3.20.20.100">
    <property type="entry name" value="NADP-dependent oxidoreductase domain"/>
    <property type="match status" value="1"/>
</dbReference>
<feature type="domain" description="NADP-dependent oxidoreductase" evidence="1">
    <location>
        <begin position="14"/>
        <end position="269"/>
    </location>
</feature>
<evidence type="ECO:0000313" key="3">
    <source>
        <dbReference type="Proteomes" id="UP001589862"/>
    </source>
</evidence>
<dbReference type="PIRSF" id="PIRSF000097">
    <property type="entry name" value="AKR"/>
    <property type="match status" value="1"/>
</dbReference>
<protein>
    <submittedName>
        <fullName evidence="2">Aldo/keto reductase</fullName>
    </submittedName>
</protein>
<dbReference type="PRINTS" id="PR00069">
    <property type="entry name" value="ALDKETRDTASE"/>
</dbReference>
<organism evidence="2 3">
    <name type="scientific">Micrococcoides hystricis</name>
    <dbReference type="NCBI Taxonomy" id="1572761"/>
    <lineage>
        <taxon>Bacteria</taxon>
        <taxon>Bacillati</taxon>
        <taxon>Actinomycetota</taxon>
        <taxon>Actinomycetes</taxon>
        <taxon>Micrococcales</taxon>
        <taxon>Micrococcaceae</taxon>
        <taxon>Micrococcoides</taxon>
    </lineage>
</organism>
<dbReference type="SUPFAM" id="SSF51430">
    <property type="entry name" value="NAD(P)-linked oxidoreductase"/>
    <property type="match status" value="1"/>
</dbReference>
<dbReference type="Pfam" id="PF00248">
    <property type="entry name" value="Aldo_ket_red"/>
    <property type="match status" value="1"/>
</dbReference>
<proteinExistence type="predicted"/>
<dbReference type="EMBL" id="JBHLUB010000029">
    <property type="protein sequence ID" value="MFC0582228.1"/>
    <property type="molecule type" value="Genomic_DNA"/>
</dbReference>
<accession>A0ABV6PBL6</accession>
<evidence type="ECO:0000313" key="2">
    <source>
        <dbReference type="EMBL" id="MFC0582228.1"/>
    </source>
</evidence>
<dbReference type="InterPro" id="IPR020471">
    <property type="entry name" value="AKR"/>
</dbReference>
<reference evidence="2 3" key="1">
    <citation type="submission" date="2024-09" db="EMBL/GenBank/DDBJ databases">
        <authorList>
            <person name="Sun Q."/>
            <person name="Mori K."/>
        </authorList>
    </citation>
    <scope>NUCLEOTIDE SEQUENCE [LARGE SCALE GENOMIC DNA]</scope>
    <source>
        <strain evidence="2 3">NCAIM B.02604</strain>
    </source>
</reference>
<comment type="caution">
    <text evidence="2">The sequence shown here is derived from an EMBL/GenBank/DDBJ whole genome shotgun (WGS) entry which is preliminary data.</text>
</comment>
<dbReference type="PANTHER" id="PTHR43638">
    <property type="entry name" value="OXIDOREDUCTASE, ALDO/KETO REDUCTASE FAMILY PROTEIN"/>
    <property type="match status" value="1"/>
</dbReference>
<dbReference type="PANTHER" id="PTHR43638:SF3">
    <property type="entry name" value="ALDEHYDE REDUCTASE"/>
    <property type="match status" value="1"/>
</dbReference>